<name>A0AAD6V130_9AGAR</name>
<protein>
    <recommendedName>
        <fullName evidence="3">HTH CENPB-type domain-containing protein</fullName>
    </recommendedName>
</protein>
<evidence type="ECO:0008006" key="3">
    <source>
        <dbReference type="Google" id="ProtNLM"/>
    </source>
</evidence>
<feature type="non-terminal residue" evidence="1">
    <location>
        <position position="1"/>
    </location>
</feature>
<dbReference type="AlphaFoldDB" id="A0AAD6V130"/>
<reference evidence="1" key="1">
    <citation type="submission" date="2023-03" db="EMBL/GenBank/DDBJ databases">
        <title>Massive genome expansion in bonnet fungi (Mycena s.s.) driven by repeated elements and novel gene families across ecological guilds.</title>
        <authorList>
            <consortium name="Lawrence Berkeley National Laboratory"/>
            <person name="Harder C.B."/>
            <person name="Miyauchi S."/>
            <person name="Viragh M."/>
            <person name="Kuo A."/>
            <person name="Thoen E."/>
            <person name="Andreopoulos B."/>
            <person name="Lu D."/>
            <person name="Skrede I."/>
            <person name="Drula E."/>
            <person name="Henrissat B."/>
            <person name="Morin E."/>
            <person name="Kohler A."/>
            <person name="Barry K."/>
            <person name="LaButti K."/>
            <person name="Morin E."/>
            <person name="Salamov A."/>
            <person name="Lipzen A."/>
            <person name="Mereny Z."/>
            <person name="Hegedus B."/>
            <person name="Baldrian P."/>
            <person name="Stursova M."/>
            <person name="Weitz H."/>
            <person name="Taylor A."/>
            <person name="Grigoriev I.V."/>
            <person name="Nagy L.G."/>
            <person name="Martin F."/>
            <person name="Kauserud H."/>
        </authorList>
    </citation>
    <scope>NUCLEOTIDE SEQUENCE</scope>
    <source>
        <strain evidence="1">9144</strain>
    </source>
</reference>
<proteinExistence type="predicted"/>
<gene>
    <name evidence="1" type="ORF">GGX14DRAFT_662040</name>
</gene>
<sequence>LGVTWPTRFKKRRPDLKVKWTTSLEECRARALNRATVHDYFDLLGDTIKQYDIQPKNIWNMDEKGIQLGVGDKIKALVDRDQKSLTRSKAGTATLSPSSNVSPQLVSRSIPLSSSRGSVAICAGGRTTLARRASPFRRMAGRIKNWGHCGLRRTSHRRPRYSSTTPVTTVCWCWTGITATAPFTSWILRRNIAL</sequence>
<dbReference type="EMBL" id="JARJCW010000068">
    <property type="protein sequence ID" value="KAJ7199461.1"/>
    <property type="molecule type" value="Genomic_DNA"/>
</dbReference>
<dbReference type="Proteomes" id="UP001219525">
    <property type="component" value="Unassembled WGS sequence"/>
</dbReference>
<keyword evidence="2" id="KW-1185">Reference proteome</keyword>
<comment type="caution">
    <text evidence="1">The sequence shown here is derived from an EMBL/GenBank/DDBJ whole genome shotgun (WGS) entry which is preliminary data.</text>
</comment>
<evidence type="ECO:0000313" key="1">
    <source>
        <dbReference type="EMBL" id="KAJ7199461.1"/>
    </source>
</evidence>
<accession>A0AAD6V130</accession>
<organism evidence="1 2">
    <name type="scientific">Mycena pura</name>
    <dbReference type="NCBI Taxonomy" id="153505"/>
    <lineage>
        <taxon>Eukaryota</taxon>
        <taxon>Fungi</taxon>
        <taxon>Dikarya</taxon>
        <taxon>Basidiomycota</taxon>
        <taxon>Agaricomycotina</taxon>
        <taxon>Agaricomycetes</taxon>
        <taxon>Agaricomycetidae</taxon>
        <taxon>Agaricales</taxon>
        <taxon>Marasmiineae</taxon>
        <taxon>Mycenaceae</taxon>
        <taxon>Mycena</taxon>
    </lineage>
</organism>
<evidence type="ECO:0000313" key="2">
    <source>
        <dbReference type="Proteomes" id="UP001219525"/>
    </source>
</evidence>